<dbReference type="Pfam" id="PF00459">
    <property type="entry name" value="Inositol_P"/>
    <property type="match status" value="1"/>
</dbReference>
<dbReference type="EC" id="3.1.3.15" evidence="6"/>
<proteinExistence type="inferred from homology"/>
<evidence type="ECO:0000256" key="6">
    <source>
        <dbReference type="NCBIfam" id="TIGR02067"/>
    </source>
</evidence>
<dbReference type="FunFam" id="3.30.540.10:FF:000030">
    <property type="entry name" value="Inositol monophosphatase"/>
    <property type="match status" value="1"/>
</dbReference>
<dbReference type="PATRIC" id="fig|1391654.3.peg.7338"/>
<dbReference type="InterPro" id="IPR011809">
    <property type="entry name" value="His_9_proposed"/>
</dbReference>
<feature type="binding site" evidence="7">
    <location>
        <position position="131"/>
    </location>
    <ligand>
        <name>Mg(2+)</name>
        <dbReference type="ChEBI" id="CHEBI:18420"/>
        <label>1</label>
        <note>catalytic</note>
    </ligand>
</feature>
<protein>
    <recommendedName>
        <fullName evidence="6">Histidinol-phosphatase</fullName>
        <ecNumber evidence="6">3.1.3.15</ecNumber>
    </recommendedName>
</protein>
<dbReference type="PANTHER" id="PTHR43200:SF6">
    <property type="entry name" value="3'(2'),5'-BISPHOSPHATE NUCLEOTIDASE"/>
    <property type="match status" value="1"/>
</dbReference>
<evidence type="ECO:0000256" key="5">
    <source>
        <dbReference type="ARBA" id="ARBA00022842"/>
    </source>
</evidence>
<evidence type="ECO:0000256" key="2">
    <source>
        <dbReference type="ARBA" id="ARBA00009759"/>
    </source>
</evidence>
<dbReference type="AlphaFoldDB" id="A0A0K1Q4H0"/>
<dbReference type="GO" id="GO:0046872">
    <property type="term" value="F:metal ion binding"/>
    <property type="evidence" value="ECO:0007669"/>
    <property type="project" value="UniProtKB-KW"/>
</dbReference>
<dbReference type="Gene3D" id="3.40.190.80">
    <property type="match status" value="1"/>
</dbReference>
<dbReference type="Gene3D" id="3.30.540.10">
    <property type="entry name" value="Fructose-1,6-Bisphosphatase, subunit A, domain 1"/>
    <property type="match status" value="1"/>
</dbReference>
<accession>A0A0K1Q4H0</accession>
<keyword evidence="3 7" id="KW-0479">Metal-binding</keyword>
<feature type="binding site" evidence="7">
    <location>
        <position position="133"/>
    </location>
    <ligand>
        <name>Mg(2+)</name>
        <dbReference type="ChEBI" id="CHEBI:18420"/>
        <label>1</label>
        <note>catalytic</note>
    </ligand>
</feature>
<dbReference type="Proteomes" id="UP000064967">
    <property type="component" value="Chromosome"/>
</dbReference>
<dbReference type="PANTHER" id="PTHR43200">
    <property type="entry name" value="PHOSPHATASE"/>
    <property type="match status" value="1"/>
</dbReference>
<reference evidence="8 9" key="1">
    <citation type="submission" date="2015-08" db="EMBL/GenBank/DDBJ databases">
        <authorList>
            <person name="Babu N.S."/>
            <person name="Beckwith C.J."/>
            <person name="Beseler K.G."/>
            <person name="Brison A."/>
            <person name="Carone J.V."/>
            <person name="Caskin T.P."/>
            <person name="Diamond M."/>
            <person name="Durham M.E."/>
            <person name="Foxe J.M."/>
            <person name="Go M."/>
            <person name="Henderson B.A."/>
            <person name="Jones I.B."/>
            <person name="McGettigan J.A."/>
            <person name="Micheletti S.J."/>
            <person name="Nasrallah M.E."/>
            <person name="Ortiz D."/>
            <person name="Piller C.R."/>
            <person name="Privatt S.R."/>
            <person name="Schneider S.L."/>
            <person name="Sharp S."/>
            <person name="Smith T.C."/>
            <person name="Stanton J.D."/>
            <person name="Ullery H.E."/>
            <person name="Wilson R.J."/>
            <person name="Serrano M.G."/>
            <person name="Buck G."/>
            <person name="Lee V."/>
            <person name="Wang Y."/>
            <person name="Carvalho R."/>
            <person name="Voegtly L."/>
            <person name="Shi R."/>
            <person name="Duckworth R."/>
            <person name="Johnson A."/>
            <person name="Loviza R."/>
            <person name="Walstead R."/>
            <person name="Shah Z."/>
            <person name="Kiflezghi M."/>
            <person name="Wade K."/>
            <person name="Ball S.L."/>
            <person name="Bradley K.W."/>
            <person name="Asai D.J."/>
            <person name="Bowman C.A."/>
            <person name="Russell D.A."/>
            <person name="Pope W.H."/>
            <person name="Jacobs-Sera D."/>
            <person name="Hendrix R.W."/>
            <person name="Hatfull G.F."/>
        </authorList>
    </citation>
    <scope>NUCLEOTIDE SEQUENCE [LARGE SCALE GENOMIC DNA]</scope>
    <source>
        <strain evidence="8 9">DSM 27648</strain>
    </source>
</reference>
<dbReference type="GO" id="GO:0004401">
    <property type="term" value="F:histidinol-phosphatase activity"/>
    <property type="evidence" value="ECO:0007669"/>
    <property type="project" value="UniProtKB-UniRule"/>
</dbReference>
<dbReference type="GO" id="GO:0000105">
    <property type="term" value="P:L-histidine biosynthetic process"/>
    <property type="evidence" value="ECO:0007669"/>
    <property type="project" value="UniProtKB-UniRule"/>
</dbReference>
<dbReference type="STRING" id="1391654.AKJ09_07225"/>
<dbReference type="SUPFAM" id="SSF56655">
    <property type="entry name" value="Carbohydrate phosphatase"/>
    <property type="match status" value="1"/>
</dbReference>
<feature type="binding site" evidence="7">
    <location>
        <position position="134"/>
    </location>
    <ligand>
        <name>Mg(2+)</name>
        <dbReference type="ChEBI" id="CHEBI:18420"/>
        <label>1</label>
        <note>catalytic</note>
    </ligand>
</feature>
<evidence type="ECO:0000313" key="8">
    <source>
        <dbReference type="EMBL" id="AKV00562.1"/>
    </source>
</evidence>
<organism evidence="8 9">
    <name type="scientific">Labilithrix luteola</name>
    <dbReference type="NCBI Taxonomy" id="1391654"/>
    <lineage>
        <taxon>Bacteria</taxon>
        <taxon>Pseudomonadati</taxon>
        <taxon>Myxococcota</taxon>
        <taxon>Polyangia</taxon>
        <taxon>Polyangiales</taxon>
        <taxon>Labilitrichaceae</taxon>
        <taxon>Labilithrix</taxon>
    </lineage>
</organism>
<keyword evidence="5 7" id="KW-0460">Magnesium</keyword>
<feature type="binding site" evidence="7">
    <location>
        <position position="115"/>
    </location>
    <ligand>
        <name>Mg(2+)</name>
        <dbReference type="ChEBI" id="CHEBI:18420"/>
        <label>1</label>
        <note>catalytic</note>
    </ligand>
</feature>
<evidence type="ECO:0000256" key="3">
    <source>
        <dbReference type="ARBA" id="ARBA00022723"/>
    </source>
</evidence>
<gene>
    <name evidence="8" type="ORF">AKJ09_07225</name>
</gene>
<feature type="binding site" evidence="7">
    <location>
        <position position="259"/>
    </location>
    <ligand>
        <name>Mg(2+)</name>
        <dbReference type="ChEBI" id="CHEBI:18420"/>
        <label>1</label>
        <note>catalytic</note>
    </ligand>
</feature>
<comment type="similarity">
    <text evidence="2">Belongs to the inositol monophosphatase superfamily.</text>
</comment>
<name>A0A0K1Q4H0_9BACT</name>
<dbReference type="KEGG" id="llu:AKJ09_07225"/>
<evidence type="ECO:0000256" key="4">
    <source>
        <dbReference type="ARBA" id="ARBA00022801"/>
    </source>
</evidence>
<evidence type="ECO:0000256" key="7">
    <source>
        <dbReference type="PIRSR" id="PIRSR600760-2"/>
    </source>
</evidence>
<keyword evidence="9" id="KW-1185">Reference proteome</keyword>
<dbReference type="NCBIfam" id="TIGR02067">
    <property type="entry name" value="his_9_HisN"/>
    <property type="match status" value="1"/>
</dbReference>
<comment type="cofactor">
    <cofactor evidence="1 7">
        <name>Mg(2+)</name>
        <dbReference type="ChEBI" id="CHEBI:18420"/>
    </cofactor>
</comment>
<dbReference type="InterPro" id="IPR051090">
    <property type="entry name" value="Inositol_monoP_superfamily"/>
</dbReference>
<dbReference type="CDD" id="cd01641">
    <property type="entry name" value="Bacterial_IMPase_like_1"/>
    <property type="match status" value="1"/>
</dbReference>
<dbReference type="InterPro" id="IPR000760">
    <property type="entry name" value="Inositol_monophosphatase-like"/>
</dbReference>
<keyword evidence="4" id="KW-0378">Hydrolase</keyword>
<evidence type="ECO:0000313" key="9">
    <source>
        <dbReference type="Proteomes" id="UP000064967"/>
    </source>
</evidence>
<sequence>MRHANVVRVANVTLELDGHRMSISVHFDLEANNTLASSRIASMEPSMDEFVLFANRLADASGEAIRPWFRIKLDVTDKGTGRAGFDPVTEADRQAELVQRQLIKETYPRHGILGEEHGPEPGEDYHTWVLDPIDGTRAFICGMPQWGTLIALNDGTSPILGVLDQPVTRERWVGRTGRTDFVSEGRTTQISTRACADIASAIVTTTHPTGYFTKPESDAFQEIAAAAKMTRYGGDCYAYGLLAMGFVDLVIESALKPWDVQALIPIVEGAGGLFTSWTGGDAQNGGRVIAAGDPRVHAQALEILGRVP</sequence>
<dbReference type="EMBL" id="CP012333">
    <property type="protein sequence ID" value="AKV00562.1"/>
    <property type="molecule type" value="Genomic_DNA"/>
</dbReference>
<evidence type="ECO:0000256" key="1">
    <source>
        <dbReference type="ARBA" id="ARBA00001946"/>
    </source>
</evidence>
<dbReference type="PRINTS" id="PR00377">
    <property type="entry name" value="IMPHPHTASES"/>
</dbReference>